<feature type="compositionally biased region" description="Basic and acidic residues" evidence="4">
    <location>
        <begin position="689"/>
        <end position="700"/>
    </location>
</feature>
<feature type="compositionally biased region" description="Polar residues" evidence="4">
    <location>
        <begin position="751"/>
        <end position="769"/>
    </location>
</feature>
<feature type="region of interest" description="Disordered" evidence="4">
    <location>
        <begin position="793"/>
        <end position="834"/>
    </location>
</feature>
<comment type="caution">
    <text evidence="5">The sequence shown here is derived from an EMBL/GenBank/DDBJ whole genome shotgun (WGS) entry which is preliminary data.</text>
</comment>
<dbReference type="Pfam" id="PF03133">
    <property type="entry name" value="TTL"/>
    <property type="match status" value="1"/>
</dbReference>
<feature type="compositionally biased region" description="Polar residues" evidence="4">
    <location>
        <begin position="638"/>
        <end position="660"/>
    </location>
</feature>
<dbReference type="RefSeq" id="XP_067081542.1">
    <property type="nucleotide sequence ID" value="XM_067225441.1"/>
</dbReference>
<feature type="region of interest" description="Disordered" evidence="4">
    <location>
        <begin position="133"/>
        <end position="220"/>
    </location>
</feature>
<feature type="compositionally biased region" description="Low complexity" evidence="4">
    <location>
        <begin position="661"/>
        <end position="684"/>
    </location>
</feature>
<feature type="compositionally biased region" description="Basic and acidic residues" evidence="4">
    <location>
        <begin position="620"/>
        <end position="629"/>
    </location>
</feature>
<reference evidence="5" key="1">
    <citation type="submission" date="2016-09" db="EMBL/GenBank/DDBJ databases">
        <authorList>
            <person name="Hebert L."/>
            <person name="Moumen B."/>
        </authorList>
    </citation>
    <scope>NUCLEOTIDE SEQUENCE [LARGE SCALE GENOMIC DNA]</scope>
    <source>
        <strain evidence="5">OVI</strain>
    </source>
</reference>
<dbReference type="GO" id="GO:0036064">
    <property type="term" value="C:ciliary basal body"/>
    <property type="evidence" value="ECO:0007669"/>
    <property type="project" value="TreeGrafter"/>
</dbReference>
<gene>
    <name evidence="5" type="ORF">TEOVI_000235700</name>
</gene>
<dbReference type="GO" id="GO:0070740">
    <property type="term" value="F:tubulin-glutamic acid ligase activity"/>
    <property type="evidence" value="ECO:0007669"/>
    <property type="project" value="TreeGrafter"/>
</dbReference>
<feature type="compositionally biased region" description="Basic and acidic residues" evidence="4">
    <location>
        <begin position="170"/>
        <end position="185"/>
    </location>
</feature>
<proteinExistence type="predicted"/>
<keyword evidence="3" id="KW-0067">ATP-binding</keyword>
<evidence type="ECO:0000256" key="2">
    <source>
        <dbReference type="ARBA" id="ARBA00022741"/>
    </source>
</evidence>
<feature type="region of interest" description="Disordered" evidence="4">
    <location>
        <begin position="240"/>
        <end position="261"/>
    </location>
</feature>
<dbReference type="EMBL" id="CZPT02001525">
    <property type="protein sequence ID" value="SCU70782.1"/>
    <property type="molecule type" value="Genomic_DNA"/>
</dbReference>
<dbReference type="PANTHER" id="PTHR12241:SF157">
    <property type="entry name" value="LIGASE-LIKE PROTEIN, PUTATIVE-RELATED"/>
    <property type="match status" value="1"/>
</dbReference>
<evidence type="ECO:0000313" key="6">
    <source>
        <dbReference type="Proteomes" id="UP000195570"/>
    </source>
</evidence>
<keyword evidence="1" id="KW-0436">Ligase</keyword>
<feature type="region of interest" description="Disordered" evidence="4">
    <location>
        <begin position="620"/>
        <end position="700"/>
    </location>
</feature>
<keyword evidence="2" id="KW-0547">Nucleotide-binding</keyword>
<feature type="compositionally biased region" description="Polar residues" evidence="4">
    <location>
        <begin position="825"/>
        <end position="834"/>
    </location>
</feature>
<dbReference type="VEuPathDB" id="TriTrypDB:TEOVI_000235700"/>
<name>A0A1G4IEH9_TRYEQ</name>
<dbReference type="SUPFAM" id="SSF56059">
    <property type="entry name" value="Glutathione synthetase ATP-binding domain-like"/>
    <property type="match status" value="1"/>
</dbReference>
<sequence>MRNMMEPVIARPRKQVATAVLISETLSSTLHVREESMGGAAGTGHISEDGGSKVGVLRADAPLSVNPSRRRCSGSMARPRLDAGTLGSPFAKSTKKTIRELIDMSGTSVKEEVVEKQDKTVIIQHSTIRKPVGIDMRGGSISTPKKINVSPKPISPIRRGWHSAGSAGKVGERTPCETTRERDSSASRSPVHRRSAGSAMSRLESNVSTPNSSKNSTVSRGAIGAFGPFSPLSSLRLTDLERPGTRSTPLNSLTKTPGSRRARPQYKIVNLALCKYPLLRIIAQENGFKIQELEDDLERNNFNIVWSDTVLPLTRLVRLANWQRTNHFPSMYLLCRKGHLGITLGRMRKVMPSHYIFYPRTWSLRSERHQFARFLMALRSKKLSKFFIMKPNSGCQGRGIMITRDPLNAVEDLDNYIVQEYITRPLLLEGRKFDLRVYVLLTSIRAPSIFLFNDGLVRQCAELYERPTDANVKNTCKHLTNYAVNKHNPEYVFNDDPANCNVGNKRNFKFFNEWLESCGKSVEQFWARVAHVICKTILVAQPQIANVYNSCFPRHNSGYSCFEVLGFDILVDNKMKPWLMEVNHTPSLVTDTPLDYEVKHALISEVWDILDVKVTDRKRDERKERDEFIQRMMRPPVNTANTHTTTAQKRQNSGDTANGVATNGSSSNANQASNATGAGSSSTQDGMTEWEKTVEGRRAAEDSRLRNFRRIYPSDNSDWQALYDMILAQARALCSGPLVPGADDRLRRVDTTSVAGSLQPSQSGGSTAERSGRGGAPEAIGEGSVQSAAGVLRLGQRQRPQEASPSYRKTRRVTGTTTPTPTPGAQVQKTPLELNQGTTVPQAPLLRPPQLPPSMELANVVVHQKERRPTLMNRVCLPDSTLAEKVVTVTTGRESDGHGRGATADLGVGLRKTHVVSARILSPVGKASPGLITTSPPESPTADRIEALRSLQKRLDQEAECEISTTQENAEREDSFHLDE</sequence>
<dbReference type="AlphaFoldDB" id="A0A1G4IEH9"/>
<protein>
    <submittedName>
        <fullName evidence="5">Tubulin-tyrsoine ligase-like protein, putative</fullName>
        <ecNumber evidence="5">6.3.2.-</ecNumber>
    </submittedName>
</protein>
<dbReference type="GO" id="GO:0000226">
    <property type="term" value="P:microtubule cytoskeleton organization"/>
    <property type="evidence" value="ECO:0007669"/>
    <property type="project" value="TreeGrafter"/>
</dbReference>
<feature type="region of interest" description="Disordered" evidence="4">
    <location>
        <begin position="956"/>
        <end position="980"/>
    </location>
</feature>
<dbReference type="InterPro" id="IPR004344">
    <property type="entry name" value="TTL/TTLL_fam"/>
</dbReference>
<dbReference type="PROSITE" id="PS51221">
    <property type="entry name" value="TTL"/>
    <property type="match status" value="1"/>
</dbReference>
<feature type="region of interest" description="Disordered" evidence="4">
    <location>
        <begin position="751"/>
        <end position="781"/>
    </location>
</feature>
<dbReference type="GeneID" id="92376297"/>
<feature type="compositionally biased region" description="Polar residues" evidence="4">
    <location>
        <begin position="203"/>
        <end position="219"/>
    </location>
</feature>
<dbReference type="GO" id="GO:0015631">
    <property type="term" value="F:tubulin binding"/>
    <property type="evidence" value="ECO:0007669"/>
    <property type="project" value="TreeGrafter"/>
</dbReference>
<evidence type="ECO:0000256" key="4">
    <source>
        <dbReference type="SAM" id="MobiDB-lite"/>
    </source>
</evidence>
<evidence type="ECO:0000256" key="3">
    <source>
        <dbReference type="ARBA" id="ARBA00022840"/>
    </source>
</evidence>
<feature type="region of interest" description="Disordered" evidence="4">
    <location>
        <begin position="65"/>
        <end position="88"/>
    </location>
</feature>
<dbReference type="GO" id="GO:0005524">
    <property type="term" value="F:ATP binding"/>
    <property type="evidence" value="ECO:0007669"/>
    <property type="project" value="UniProtKB-KW"/>
</dbReference>
<organism evidence="5 6">
    <name type="scientific">Trypanosoma equiperdum</name>
    <dbReference type="NCBI Taxonomy" id="5694"/>
    <lineage>
        <taxon>Eukaryota</taxon>
        <taxon>Discoba</taxon>
        <taxon>Euglenozoa</taxon>
        <taxon>Kinetoplastea</taxon>
        <taxon>Metakinetoplastina</taxon>
        <taxon>Trypanosomatida</taxon>
        <taxon>Trypanosomatidae</taxon>
        <taxon>Trypanosoma</taxon>
    </lineage>
</organism>
<dbReference type="Gene3D" id="3.30.470.20">
    <property type="entry name" value="ATP-grasp fold, B domain"/>
    <property type="match status" value="1"/>
</dbReference>
<dbReference type="PANTHER" id="PTHR12241">
    <property type="entry name" value="TUBULIN POLYGLUTAMYLASE"/>
    <property type="match status" value="1"/>
</dbReference>
<feature type="compositionally biased region" description="Polar residues" evidence="4">
    <location>
        <begin position="245"/>
        <end position="257"/>
    </location>
</feature>
<accession>A0A1G4IEH9</accession>
<dbReference type="EC" id="6.3.2.-" evidence="5"/>
<dbReference type="Proteomes" id="UP000195570">
    <property type="component" value="Unassembled WGS sequence"/>
</dbReference>
<keyword evidence="6" id="KW-1185">Reference proteome</keyword>
<feature type="compositionally biased region" description="Basic and acidic residues" evidence="4">
    <location>
        <begin position="969"/>
        <end position="980"/>
    </location>
</feature>
<evidence type="ECO:0000256" key="1">
    <source>
        <dbReference type="ARBA" id="ARBA00022598"/>
    </source>
</evidence>
<evidence type="ECO:0000313" key="5">
    <source>
        <dbReference type="EMBL" id="SCU70782.1"/>
    </source>
</evidence>